<accession>A0A662DD44</accession>
<dbReference type="Proteomes" id="UP000267654">
    <property type="component" value="Unassembled WGS sequence"/>
</dbReference>
<proteinExistence type="predicted"/>
<reference evidence="1 2" key="1">
    <citation type="submission" date="2018-06" db="EMBL/GenBank/DDBJ databases">
        <title>Extensive metabolic versatility and redundancy in microbially diverse, dynamic hydrothermal sediments.</title>
        <authorList>
            <person name="Dombrowski N."/>
            <person name="Teske A."/>
            <person name="Baker B.J."/>
        </authorList>
    </citation>
    <scope>NUCLEOTIDE SEQUENCE [LARGE SCALE GENOMIC DNA]</scope>
    <source>
        <strain evidence="1">B19_G9</strain>
    </source>
</reference>
<dbReference type="AlphaFoldDB" id="A0A662DD44"/>
<sequence>MNYRDLQYELTGINDLLNLTEDTIKVLPVKPSRGHIQARLRPSRHLIQINIDEEWNINQDTNLSLYLNKSYHEHPLLEISRDLLYNNVAHQQICPASIELHHKLLDVIAETLKKEGKESYSSYVCHALEDIIANPWCKLNSGYYKGMVIFFYDQLNQPSRGSLRKSFLGKIFKSTFSSPKFSSFYEVFVRVNLALWGEEDDFSLLKNYFTRKKEVEDAVRRILDIFRLEDSVTLEEKVEVLSNKDWWMEFAREFSLLVVELLNDTPKEQLSCENYFEKEIMNIEMKKRFIKKMYQTSREKPQYIGNIETTRLLYEMLAPEIPIQVDTEKKGRAMPVVPFNYEPFDPSVHSKDDIDLGGVIVDPESPFFKMVNFRVPKYHYDLFVPYRTQRKGAFPDICFLLDTSASMADDVESKISLQTIGMAKRLIKSRFYFGEGRHCWSDKSKYHHVLLGFNGAIKWLQSQGIAPYIRYNVITFSRDTLTSGWREYSELNECKRIAYLPQFDTTLIQYKIIERELLRREPFVLIILSDGEIFNWNENTKAYSPHRLRDLIRGIRPVRSLFKQIVETNMVSHIQISEGDFKPRISKLTCQDLANWGAEIYRINDINSLESLMIKITRKVMSPYL</sequence>
<comment type="caution">
    <text evidence="1">The sequence shown here is derived from an EMBL/GenBank/DDBJ whole genome shotgun (WGS) entry which is preliminary data.</text>
</comment>
<organism evidence="1 2">
    <name type="scientific">Aerophobetes bacterium</name>
    <dbReference type="NCBI Taxonomy" id="2030807"/>
    <lineage>
        <taxon>Bacteria</taxon>
        <taxon>Candidatus Aerophobota</taxon>
    </lineage>
</organism>
<gene>
    <name evidence="1" type="ORF">DRI96_05065</name>
</gene>
<evidence type="ECO:0000313" key="1">
    <source>
        <dbReference type="EMBL" id="RLE12099.1"/>
    </source>
</evidence>
<dbReference type="EMBL" id="QMQB01000186">
    <property type="protein sequence ID" value="RLE12099.1"/>
    <property type="molecule type" value="Genomic_DNA"/>
</dbReference>
<protein>
    <submittedName>
        <fullName evidence="1">Uncharacterized protein</fullName>
    </submittedName>
</protein>
<name>A0A662DD44_UNCAE</name>
<evidence type="ECO:0000313" key="2">
    <source>
        <dbReference type="Proteomes" id="UP000267654"/>
    </source>
</evidence>